<protein>
    <submittedName>
        <fullName evidence="1">Uncharacterized protein</fullName>
    </submittedName>
</protein>
<reference evidence="1" key="1">
    <citation type="submission" date="2022-03" db="EMBL/GenBank/DDBJ databases">
        <authorList>
            <person name="Martin C."/>
        </authorList>
    </citation>
    <scope>NUCLEOTIDE SEQUENCE</scope>
</reference>
<accession>A0A8J1XRG7</accession>
<dbReference type="AlphaFoldDB" id="A0A8J1XRG7"/>
<sequence>MTDVLPCAPTSNMARYDRRYERVTSDISRFHPGASVCYVAKEITNAGVQQECCYDSECKLMVGPGAGTANRAAGSYFSRSEHYRIDIYPYIKCCEETSNDPDLCGKYNDRRPSNNGTNYSPPPKHNITVEIITCAGLESPNPE</sequence>
<gene>
    <name evidence="1" type="ORF">OFUS_LOCUS20454</name>
</gene>
<proteinExistence type="predicted"/>
<name>A0A8J1XRG7_OWEFU</name>
<organism evidence="1 2">
    <name type="scientific">Owenia fusiformis</name>
    <name type="common">Polychaete worm</name>
    <dbReference type="NCBI Taxonomy" id="6347"/>
    <lineage>
        <taxon>Eukaryota</taxon>
        <taxon>Metazoa</taxon>
        <taxon>Spiralia</taxon>
        <taxon>Lophotrochozoa</taxon>
        <taxon>Annelida</taxon>
        <taxon>Polychaeta</taxon>
        <taxon>Sedentaria</taxon>
        <taxon>Canalipalpata</taxon>
        <taxon>Sabellida</taxon>
        <taxon>Oweniida</taxon>
        <taxon>Oweniidae</taxon>
        <taxon>Owenia</taxon>
    </lineage>
</organism>
<keyword evidence="2" id="KW-1185">Reference proteome</keyword>
<evidence type="ECO:0000313" key="2">
    <source>
        <dbReference type="Proteomes" id="UP000749559"/>
    </source>
</evidence>
<dbReference type="PROSITE" id="PS50856">
    <property type="entry name" value="AMOP"/>
    <property type="match status" value="1"/>
</dbReference>
<dbReference type="Pfam" id="PF03782">
    <property type="entry name" value="AMOP"/>
    <property type="match status" value="1"/>
</dbReference>
<comment type="caution">
    <text evidence="1">The sequence shown here is derived from an EMBL/GenBank/DDBJ whole genome shotgun (WGS) entry which is preliminary data.</text>
</comment>
<dbReference type="EMBL" id="CAIIXF020000010">
    <property type="protein sequence ID" value="CAH1795994.1"/>
    <property type="molecule type" value="Genomic_DNA"/>
</dbReference>
<dbReference type="Proteomes" id="UP000749559">
    <property type="component" value="Unassembled WGS sequence"/>
</dbReference>
<evidence type="ECO:0000313" key="1">
    <source>
        <dbReference type="EMBL" id="CAH1795994.1"/>
    </source>
</evidence>
<dbReference type="InterPro" id="IPR005533">
    <property type="entry name" value="AMOP_dom"/>
</dbReference>